<organism evidence="7 8">
    <name type="scientific">Romanomermis culicivorax</name>
    <name type="common">Nematode worm</name>
    <dbReference type="NCBI Taxonomy" id="13658"/>
    <lineage>
        <taxon>Eukaryota</taxon>
        <taxon>Metazoa</taxon>
        <taxon>Ecdysozoa</taxon>
        <taxon>Nematoda</taxon>
        <taxon>Enoplea</taxon>
        <taxon>Dorylaimia</taxon>
        <taxon>Mermithida</taxon>
        <taxon>Mermithoidea</taxon>
        <taxon>Mermithidae</taxon>
        <taxon>Romanomermis</taxon>
    </lineage>
</organism>
<dbReference type="InterPro" id="IPR003316">
    <property type="entry name" value="E2F_WHTH_DNA-bd_dom"/>
</dbReference>
<dbReference type="AlphaFoldDB" id="A0A915JXT8"/>
<evidence type="ECO:0000256" key="5">
    <source>
        <dbReference type="RuleBase" id="RU003796"/>
    </source>
</evidence>
<evidence type="ECO:0000259" key="6">
    <source>
        <dbReference type="SMART" id="SM01372"/>
    </source>
</evidence>
<dbReference type="Gene3D" id="6.10.250.540">
    <property type="match status" value="1"/>
</dbReference>
<dbReference type="InterPro" id="IPR036390">
    <property type="entry name" value="WH_DNA-bd_sf"/>
</dbReference>
<dbReference type="GO" id="GO:0000978">
    <property type="term" value="F:RNA polymerase II cis-regulatory region sequence-specific DNA binding"/>
    <property type="evidence" value="ECO:0007669"/>
    <property type="project" value="InterPro"/>
</dbReference>
<dbReference type="Proteomes" id="UP000887565">
    <property type="component" value="Unplaced"/>
</dbReference>
<evidence type="ECO:0000313" key="8">
    <source>
        <dbReference type="WBParaSite" id="nRc.2.0.1.t30898-RA"/>
    </source>
</evidence>
<reference evidence="8" key="1">
    <citation type="submission" date="2022-11" db="UniProtKB">
        <authorList>
            <consortium name="WormBaseParasite"/>
        </authorList>
    </citation>
    <scope>IDENTIFICATION</scope>
</reference>
<proteinExistence type="inferred from homology"/>
<dbReference type="SUPFAM" id="SSF46785">
    <property type="entry name" value="Winged helix' DNA-binding domain"/>
    <property type="match status" value="1"/>
</dbReference>
<dbReference type="InterPro" id="IPR032198">
    <property type="entry name" value="E2F_CC-MB"/>
</dbReference>
<dbReference type="Pfam" id="PF02319">
    <property type="entry name" value="WHD_E2F_TDP"/>
    <property type="match status" value="1"/>
</dbReference>
<dbReference type="FunFam" id="1.10.10.10:FF:000008">
    <property type="entry name" value="E2F transcription factor 1"/>
    <property type="match status" value="1"/>
</dbReference>
<keyword evidence="3 5" id="KW-0238">DNA-binding</keyword>
<comment type="similarity">
    <text evidence="1 5">Belongs to the E2F/DP family.</text>
</comment>
<evidence type="ECO:0000256" key="2">
    <source>
        <dbReference type="ARBA" id="ARBA00023015"/>
    </source>
</evidence>
<dbReference type="Gene3D" id="1.10.10.10">
    <property type="entry name" value="Winged helix-like DNA-binding domain superfamily/Winged helix DNA-binding domain"/>
    <property type="match status" value="1"/>
</dbReference>
<dbReference type="InterPro" id="IPR037241">
    <property type="entry name" value="E2F-DP_heterodim"/>
</dbReference>
<dbReference type="OMA" id="FQNYMAG"/>
<keyword evidence="7" id="KW-1185">Reference proteome</keyword>
<dbReference type="WBParaSite" id="nRc.2.0.1.t30898-RA">
    <property type="protein sequence ID" value="nRc.2.0.1.t30898-RA"/>
    <property type="gene ID" value="nRc.2.0.1.g30898"/>
</dbReference>
<dbReference type="GO" id="GO:0000981">
    <property type="term" value="F:DNA-binding transcription factor activity, RNA polymerase II-specific"/>
    <property type="evidence" value="ECO:0007669"/>
    <property type="project" value="TreeGrafter"/>
</dbReference>
<evidence type="ECO:0000256" key="1">
    <source>
        <dbReference type="ARBA" id="ARBA00010940"/>
    </source>
</evidence>
<comment type="subcellular location">
    <subcellularLocation>
        <location evidence="5">Nucleus</location>
    </subcellularLocation>
</comment>
<protein>
    <submittedName>
        <fullName evidence="8">E2F/DP family winged-helix DNA-binding domain-containing protein</fullName>
    </submittedName>
</protein>
<evidence type="ECO:0000313" key="7">
    <source>
        <dbReference type="Proteomes" id="UP000887565"/>
    </source>
</evidence>
<feature type="domain" description="E2F/DP family winged-helix DNA-binding" evidence="6">
    <location>
        <begin position="29"/>
        <end position="95"/>
    </location>
</feature>
<sequence>MYDDDDDDDYDESTDVGAYQSILLNVGPRSEKSLGILTQKFLKLLQDARDGVVDLNLAADRLNVRQKRRIYDITNVLEGVGLIEKKSKNSVQWKGGNFGGGKSADSSIADNLFNLKLELIDLERQERLIDNQLKWLKQSRNNVVEHLDNKSHIYNNIVQIAKLFANRTIFVLNCSKGTLFEAEYPKRDPESFKFCYDLKIRSAGQPLNVFLIENQGQILLHDAHKTHLGSNRRSILKNSQNFSTCEPNFRDIRSSFLTSLSNVNSENEKEDGQSVNDANYQISLRRLSPPPSEKDYRFNLRKNESISELFD</sequence>
<evidence type="ECO:0000256" key="4">
    <source>
        <dbReference type="ARBA" id="ARBA00023163"/>
    </source>
</evidence>
<dbReference type="InterPro" id="IPR015633">
    <property type="entry name" value="E2F"/>
</dbReference>
<dbReference type="SUPFAM" id="SSF144074">
    <property type="entry name" value="E2F-DP heterodimerization region"/>
    <property type="match status" value="1"/>
</dbReference>
<dbReference type="SMART" id="SM01372">
    <property type="entry name" value="E2F_TDP"/>
    <property type="match status" value="1"/>
</dbReference>
<dbReference type="InterPro" id="IPR036388">
    <property type="entry name" value="WH-like_DNA-bd_sf"/>
</dbReference>
<keyword evidence="4 5" id="KW-0804">Transcription</keyword>
<name>A0A915JXT8_ROMCU</name>
<keyword evidence="2 5" id="KW-0805">Transcription regulation</keyword>
<dbReference type="PANTHER" id="PTHR12081">
    <property type="entry name" value="TRANSCRIPTION FACTOR E2F"/>
    <property type="match status" value="1"/>
</dbReference>
<dbReference type="GO" id="GO:0046983">
    <property type="term" value="F:protein dimerization activity"/>
    <property type="evidence" value="ECO:0007669"/>
    <property type="project" value="InterPro"/>
</dbReference>
<keyword evidence="5" id="KW-0539">Nucleus</keyword>
<accession>A0A915JXT8</accession>
<dbReference type="GO" id="GO:0090575">
    <property type="term" value="C:RNA polymerase II transcription regulator complex"/>
    <property type="evidence" value="ECO:0007669"/>
    <property type="project" value="TreeGrafter"/>
</dbReference>
<dbReference type="Pfam" id="PF16421">
    <property type="entry name" value="E2F_CC-MB"/>
    <property type="match status" value="1"/>
</dbReference>
<dbReference type="PANTHER" id="PTHR12081:SF18">
    <property type="entry name" value="TRANSCRIPTION FACTOR E2F2-RELATED"/>
    <property type="match status" value="1"/>
</dbReference>
<evidence type="ECO:0000256" key="3">
    <source>
        <dbReference type="ARBA" id="ARBA00023125"/>
    </source>
</evidence>